<proteinExistence type="inferred from homology"/>
<accession>A0A7W9MTU3</accession>
<dbReference type="SUPFAM" id="SSF51735">
    <property type="entry name" value="NAD(P)-binding Rossmann-fold domains"/>
    <property type="match status" value="1"/>
</dbReference>
<name>A0A7W9MTU3_9ACTN</name>
<evidence type="ECO:0000256" key="1">
    <source>
        <dbReference type="ARBA" id="ARBA00006484"/>
    </source>
</evidence>
<dbReference type="FunFam" id="3.40.50.720:FF:000084">
    <property type="entry name" value="Short-chain dehydrogenase reductase"/>
    <property type="match status" value="1"/>
</dbReference>
<dbReference type="RefSeq" id="WP_184795138.1">
    <property type="nucleotide sequence ID" value="NZ_JACHMY010000001.1"/>
</dbReference>
<dbReference type="PRINTS" id="PR00080">
    <property type="entry name" value="SDRFAMILY"/>
</dbReference>
<dbReference type="AlphaFoldDB" id="A0A7W9MTU3"/>
<evidence type="ECO:0000313" key="4">
    <source>
        <dbReference type="Proteomes" id="UP000549971"/>
    </source>
</evidence>
<comment type="caution">
    <text evidence="3">The sequence shown here is derived from an EMBL/GenBank/DDBJ whole genome shotgun (WGS) entry which is preliminary data.</text>
</comment>
<dbReference type="Pfam" id="PF13561">
    <property type="entry name" value="adh_short_C2"/>
    <property type="match status" value="1"/>
</dbReference>
<reference evidence="3 4" key="1">
    <citation type="submission" date="2020-08" db="EMBL/GenBank/DDBJ databases">
        <title>Sequencing the genomes of 1000 actinobacteria strains.</title>
        <authorList>
            <person name="Klenk H.-P."/>
        </authorList>
    </citation>
    <scope>NUCLEOTIDE SEQUENCE [LARGE SCALE GENOMIC DNA]</scope>
    <source>
        <strain evidence="3 4">DSM 28967</strain>
    </source>
</reference>
<dbReference type="InterPro" id="IPR002347">
    <property type="entry name" value="SDR_fam"/>
</dbReference>
<gene>
    <name evidence="3" type="ORF">HDA39_002234</name>
</gene>
<keyword evidence="4" id="KW-1185">Reference proteome</keyword>
<comment type="similarity">
    <text evidence="1">Belongs to the short-chain dehydrogenases/reductases (SDR) family.</text>
</comment>
<dbReference type="PANTHER" id="PTHR42760">
    <property type="entry name" value="SHORT-CHAIN DEHYDROGENASES/REDUCTASES FAMILY MEMBER"/>
    <property type="match status" value="1"/>
</dbReference>
<organism evidence="3 4">
    <name type="scientific">Kribbella italica</name>
    <dbReference type="NCBI Taxonomy" id="1540520"/>
    <lineage>
        <taxon>Bacteria</taxon>
        <taxon>Bacillati</taxon>
        <taxon>Actinomycetota</taxon>
        <taxon>Actinomycetes</taxon>
        <taxon>Propionibacteriales</taxon>
        <taxon>Kribbellaceae</taxon>
        <taxon>Kribbella</taxon>
    </lineage>
</organism>
<dbReference type="EMBL" id="JACHMY010000001">
    <property type="protein sequence ID" value="MBB5835500.1"/>
    <property type="molecule type" value="Genomic_DNA"/>
</dbReference>
<dbReference type="PROSITE" id="PS00061">
    <property type="entry name" value="ADH_SHORT"/>
    <property type="match status" value="1"/>
</dbReference>
<evidence type="ECO:0000313" key="3">
    <source>
        <dbReference type="EMBL" id="MBB5835500.1"/>
    </source>
</evidence>
<dbReference type="InterPro" id="IPR020904">
    <property type="entry name" value="Sc_DH/Rdtase_CS"/>
</dbReference>
<dbReference type="GO" id="GO:0008874">
    <property type="term" value="F:gluconate 5-dehydrogenase activity"/>
    <property type="evidence" value="ECO:0007669"/>
    <property type="project" value="UniProtKB-EC"/>
</dbReference>
<sequence length="265" mass="27771">MASHGATGPNLFDLSGRLALVTGSSRGIGLGIARGYLAAGARVVLNGRDPARLDETAKTLRAELGVPEENVQVAAFDVVDETAVERAADEIVAAYGCPDVLVNNAGIQVRGALTELPTEDWRRVVDVNLTSAFVVGRTFARSMLARGSGKIVNICSVQTQVVRPSTAPYAAAKSGLGGLTQSMCAEWAPHGLQVNGLAPGYLDTDLNASLVADPEFSDWITRRTPARRWGQVDDIVGPAIWLASAASDFVNGQVIYVDGGLTAVI</sequence>
<dbReference type="Proteomes" id="UP000549971">
    <property type="component" value="Unassembled WGS sequence"/>
</dbReference>
<dbReference type="InterPro" id="IPR036291">
    <property type="entry name" value="NAD(P)-bd_dom_sf"/>
</dbReference>
<evidence type="ECO:0000256" key="2">
    <source>
        <dbReference type="ARBA" id="ARBA00023002"/>
    </source>
</evidence>
<keyword evidence="2 3" id="KW-0560">Oxidoreductase</keyword>
<dbReference type="Gene3D" id="3.40.50.720">
    <property type="entry name" value="NAD(P)-binding Rossmann-like Domain"/>
    <property type="match status" value="1"/>
</dbReference>
<protein>
    <submittedName>
        <fullName evidence="3">Gluconate 5-dehydrogenase</fullName>
        <ecNumber evidence="3">1.1.1.69</ecNumber>
    </submittedName>
</protein>
<dbReference type="EC" id="1.1.1.69" evidence="3"/>
<dbReference type="PRINTS" id="PR00081">
    <property type="entry name" value="GDHRDH"/>
</dbReference>